<dbReference type="Pfam" id="PF03466">
    <property type="entry name" value="LysR_substrate"/>
    <property type="match status" value="2"/>
</dbReference>
<keyword evidence="7" id="KW-1185">Reference proteome</keyword>
<feature type="domain" description="HTH lysR-type" evidence="5">
    <location>
        <begin position="1"/>
        <end position="58"/>
    </location>
</feature>
<keyword evidence="3" id="KW-0238">DNA-binding</keyword>
<evidence type="ECO:0000256" key="4">
    <source>
        <dbReference type="ARBA" id="ARBA00023163"/>
    </source>
</evidence>
<dbReference type="InterPro" id="IPR005119">
    <property type="entry name" value="LysR_subst-bd"/>
</dbReference>
<dbReference type="EMBL" id="JBBUTF010000011">
    <property type="protein sequence ID" value="MEK8026867.1"/>
    <property type="molecule type" value="Genomic_DNA"/>
</dbReference>
<dbReference type="InterPro" id="IPR037410">
    <property type="entry name" value="BudR_PBP2"/>
</dbReference>
<dbReference type="Pfam" id="PF00126">
    <property type="entry name" value="HTH_1"/>
    <property type="match status" value="1"/>
</dbReference>
<evidence type="ECO:0000313" key="7">
    <source>
        <dbReference type="Proteomes" id="UP001368500"/>
    </source>
</evidence>
<dbReference type="Proteomes" id="UP001368500">
    <property type="component" value="Unassembled WGS sequence"/>
</dbReference>
<comment type="similarity">
    <text evidence="1">Belongs to the LysR transcriptional regulatory family.</text>
</comment>
<dbReference type="PRINTS" id="PR00039">
    <property type="entry name" value="HTHLYSR"/>
</dbReference>
<dbReference type="CDD" id="cd08451">
    <property type="entry name" value="PBP2_BudR"/>
    <property type="match status" value="1"/>
</dbReference>
<evidence type="ECO:0000256" key="1">
    <source>
        <dbReference type="ARBA" id="ARBA00009437"/>
    </source>
</evidence>
<dbReference type="InterPro" id="IPR036388">
    <property type="entry name" value="WH-like_DNA-bd_sf"/>
</dbReference>
<reference evidence="6 7" key="1">
    <citation type="submission" date="2024-04" db="EMBL/GenBank/DDBJ databases">
        <title>Novel species of the genus Ideonella isolated from streams.</title>
        <authorList>
            <person name="Lu H."/>
        </authorList>
    </citation>
    <scope>NUCLEOTIDE SEQUENCE [LARGE SCALE GENOMIC DNA]</scope>
    <source>
        <strain evidence="6 7">BYS139W</strain>
    </source>
</reference>
<organism evidence="6 7">
    <name type="scientific">Pseudaquabacterium rugosum</name>
    <dbReference type="NCBI Taxonomy" id="2984194"/>
    <lineage>
        <taxon>Bacteria</taxon>
        <taxon>Pseudomonadati</taxon>
        <taxon>Pseudomonadota</taxon>
        <taxon>Betaproteobacteria</taxon>
        <taxon>Burkholderiales</taxon>
        <taxon>Sphaerotilaceae</taxon>
        <taxon>Pseudaquabacterium</taxon>
    </lineage>
</organism>
<dbReference type="SUPFAM" id="SSF53850">
    <property type="entry name" value="Periplasmic binding protein-like II"/>
    <property type="match status" value="1"/>
</dbReference>
<protein>
    <submittedName>
        <fullName evidence="6">LysR family transcriptional regulator</fullName>
    </submittedName>
</protein>
<evidence type="ECO:0000256" key="2">
    <source>
        <dbReference type="ARBA" id="ARBA00023015"/>
    </source>
</evidence>
<dbReference type="PANTHER" id="PTHR30346:SF30">
    <property type="entry name" value="SMALL NEUTRAL PROTEASE REGULATORY PROTEIN"/>
    <property type="match status" value="1"/>
</dbReference>
<dbReference type="Gene3D" id="3.40.190.10">
    <property type="entry name" value="Periplasmic binding protein-like II"/>
    <property type="match status" value="2"/>
</dbReference>
<dbReference type="SUPFAM" id="SSF46785">
    <property type="entry name" value="Winged helix' DNA-binding domain"/>
    <property type="match status" value="1"/>
</dbReference>
<evidence type="ECO:0000259" key="5">
    <source>
        <dbReference type="PROSITE" id="PS50931"/>
    </source>
</evidence>
<keyword evidence="4" id="KW-0804">Transcription</keyword>
<accession>A0ABU9BD20</accession>
<proteinExistence type="inferred from homology"/>
<comment type="caution">
    <text evidence="6">The sequence shown here is derived from an EMBL/GenBank/DDBJ whole genome shotgun (WGS) entry which is preliminary data.</text>
</comment>
<evidence type="ECO:0000313" key="6">
    <source>
        <dbReference type="EMBL" id="MEK8026867.1"/>
    </source>
</evidence>
<dbReference type="PANTHER" id="PTHR30346">
    <property type="entry name" value="TRANSCRIPTIONAL DUAL REGULATOR HCAR-RELATED"/>
    <property type="match status" value="1"/>
</dbReference>
<dbReference type="Gene3D" id="1.10.10.10">
    <property type="entry name" value="Winged helix-like DNA-binding domain superfamily/Winged helix DNA-binding domain"/>
    <property type="match status" value="1"/>
</dbReference>
<dbReference type="InterPro" id="IPR036390">
    <property type="entry name" value="WH_DNA-bd_sf"/>
</dbReference>
<evidence type="ECO:0000256" key="3">
    <source>
        <dbReference type="ARBA" id="ARBA00023125"/>
    </source>
</evidence>
<gene>
    <name evidence="6" type="ORF">AACH11_12925</name>
</gene>
<name>A0ABU9BD20_9BURK</name>
<sequence length="323" mass="33906">MELRHLRYFLAVAREGNVTRAAGRLGISQPPLSQQLKDLERQVGTELLLRTPQGVRLTAAGEVFRDEAERIVGATEAACAAALRAARGETGVLRLGYTASAAFNPVVAATIRQFRRQQPAVQLQLEELNTARLVDRLQQGLLDAAFARPDAQGFPGLDLLRLPDEPMRITLPVQHRLAQRTPSGGAPGDAPGGAPGEVAAIPLSALAGEDFVFFPRPVGLSLYDAVVQACRDAGFEPRIVQEAPQLATVVNFVAAELGVSIVPASMAQIAVAGVRHVAIAGPAPRATLALAGRSGDASPLLAHLRAACVQWLAQQADGGAAVS</sequence>
<keyword evidence="2" id="KW-0805">Transcription regulation</keyword>
<dbReference type="InterPro" id="IPR000847">
    <property type="entry name" value="LysR_HTH_N"/>
</dbReference>
<dbReference type="PROSITE" id="PS50931">
    <property type="entry name" value="HTH_LYSR"/>
    <property type="match status" value="1"/>
</dbReference>